<organism evidence="2 3">
    <name type="scientific">Amycolatopsis plumensis</name>
    <dbReference type="NCBI Taxonomy" id="236508"/>
    <lineage>
        <taxon>Bacteria</taxon>
        <taxon>Bacillati</taxon>
        <taxon>Actinomycetota</taxon>
        <taxon>Actinomycetes</taxon>
        <taxon>Pseudonocardiales</taxon>
        <taxon>Pseudonocardiaceae</taxon>
        <taxon>Amycolatopsis</taxon>
    </lineage>
</organism>
<sequence>MRPFDELRSTGTRQPPVPRPSGDAARFAGTPAGRLLWLQRAAGNRATANALRGTDPRVLQRLIGFEFETPWMLKGPGGTLGSDEAAVEGLAPAAARDRRESAEERKARRRWHVSPDMRPPPFKAGKWHEDFMPRREETRWAPWLRALSPVETVVHPPKYSGYGNVEFITKAVEETPEGGEEIHEIVTAIEQAVEWIGRARPADAVPLHGLLPAMPSVELGPHLREHPRRHDVVVDRTAVDLASFGGAMQMTAGVKLEQIATLVEELARRPQDGTGVRGRLITRFADDERNQWHRDGFAAALPAAKKALAGDLMFKWMATEVEQRRLVGALATFVSILSAAEHSTDGDSPGSFRPKYTSALLSRTDLGRYQTCIALIGADAFVRLALEAAGCAPDRPLFPALAPQHHPSLVKWTARDWLTAIARNGTDPIDWGQDKADPRWQPQQVGLPGERALGHVFELRALPGNLPYREWARTARDYHRYVRLINSDRLHRL</sequence>
<reference evidence="2 3" key="1">
    <citation type="submission" date="2024-09" db="EMBL/GenBank/DDBJ databases">
        <authorList>
            <person name="Sun Q."/>
            <person name="Mori K."/>
        </authorList>
    </citation>
    <scope>NUCLEOTIDE SEQUENCE [LARGE SCALE GENOMIC DNA]</scope>
    <source>
        <strain evidence="2 3">JCM 13852</strain>
    </source>
</reference>
<keyword evidence="3" id="KW-1185">Reference proteome</keyword>
<feature type="region of interest" description="Disordered" evidence="1">
    <location>
        <begin position="91"/>
        <end position="117"/>
    </location>
</feature>
<evidence type="ECO:0000313" key="2">
    <source>
        <dbReference type="EMBL" id="MFB9691124.1"/>
    </source>
</evidence>
<name>A0ABV5UI78_9PSEU</name>
<dbReference type="EMBL" id="JBHMBK010000071">
    <property type="protein sequence ID" value="MFB9691124.1"/>
    <property type="molecule type" value="Genomic_DNA"/>
</dbReference>
<comment type="caution">
    <text evidence="2">The sequence shown here is derived from an EMBL/GenBank/DDBJ whole genome shotgun (WGS) entry which is preliminary data.</text>
</comment>
<protein>
    <submittedName>
        <fullName evidence="2">Uncharacterized protein</fullName>
    </submittedName>
</protein>
<feature type="compositionally biased region" description="Basic and acidic residues" evidence="1">
    <location>
        <begin position="95"/>
        <end position="106"/>
    </location>
</feature>
<dbReference type="RefSeq" id="WP_378207640.1">
    <property type="nucleotide sequence ID" value="NZ_JBHMBK010000071.1"/>
</dbReference>
<evidence type="ECO:0000313" key="3">
    <source>
        <dbReference type="Proteomes" id="UP001589535"/>
    </source>
</evidence>
<accession>A0ABV5UI78</accession>
<feature type="region of interest" description="Disordered" evidence="1">
    <location>
        <begin position="1"/>
        <end position="28"/>
    </location>
</feature>
<proteinExistence type="predicted"/>
<dbReference type="Proteomes" id="UP001589535">
    <property type="component" value="Unassembled WGS sequence"/>
</dbReference>
<gene>
    <name evidence="2" type="ORF">ACFFTO_43720</name>
</gene>
<evidence type="ECO:0000256" key="1">
    <source>
        <dbReference type="SAM" id="MobiDB-lite"/>
    </source>
</evidence>